<dbReference type="PANTHER" id="PTHR10338:SF108">
    <property type="entry name" value="INTER-ALPHA-TRYPSIN INHIBITOR HEAVY CHAIN H4-LIKE PROTEIN"/>
    <property type="match status" value="1"/>
</dbReference>
<sequence length="79" mass="8789">MAVAVVGAMILEPPVRSGTHPSDLSVKPTIYYLHIKSDIRFRFATTIVTSKIANRDVEAHQTTFKVTLPNEAFITNFTL</sequence>
<dbReference type="PANTHER" id="PTHR10338">
    <property type="entry name" value="INTER-ALPHA-TRYPSIN INHIBITOR HEAVY CHAIN FAMILY MEMBER"/>
    <property type="match status" value="1"/>
</dbReference>
<proteinExistence type="predicted"/>
<dbReference type="OrthoDB" id="299997at2759"/>
<name>A0A210Q818_MIZYE</name>
<dbReference type="InterPro" id="IPR050934">
    <property type="entry name" value="ITIH"/>
</dbReference>
<dbReference type="STRING" id="6573.A0A210Q818"/>
<keyword evidence="3" id="KW-1185">Reference proteome</keyword>
<evidence type="ECO:0000313" key="2">
    <source>
        <dbReference type="EMBL" id="OWF44881.1"/>
    </source>
</evidence>
<feature type="domain" description="VIT" evidence="1">
    <location>
        <begin position="14"/>
        <end position="79"/>
    </location>
</feature>
<dbReference type="Proteomes" id="UP000242188">
    <property type="component" value="Unassembled WGS sequence"/>
</dbReference>
<evidence type="ECO:0000313" key="3">
    <source>
        <dbReference type="Proteomes" id="UP000242188"/>
    </source>
</evidence>
<dbReference type="PROSITE" id="PS51468">
    <property type="entry name" value="VIT"/>
    <property type="match status" value="1"/>
</dbReference>
<evidence type="ECO:0000259" key="1">
    <source>
        <dbReference type="PROSITE" id="PS51468"/>
    </source>
</evidence>
<accession>A0A210Q818</accession>
<protein>
    <submittedName>
        <fullName evidence="2">Inter alpha-trypsin inhibitor, heavy chain 4</fullName>
    </submittedName>
</protein>
<dbReference type="InterPro" id="IPR013694">
    <property type="entry name" value="VIT"/>
</dbReference>
<reference evidence="2 3" key="1">
    <citation type="journal article" date="2017" name="Nat. Ecol. Evol.">
        <title>Scallop genome provides insights into evolution of bilaterian karyotype and development.</title>
        <authorList>
            <person name="Wang S."/>
            <person name="Zhang J."/>
            <person name="Jiao W."/>
            <person name="Li J."/>
            <person name="Xun X."/>
            <person name="Sun Y."/>
            <person name="Guo X."/>
            <person name="Huan P."/>
            <person name="Dong B."/>
            <person name="Zhang L."/>
            <person name="Hu X."/>
            <person name="Sun X."/>
            <person name="Wang J."/>
            <person name="Zhao C."/>
            <person name="Wang Y."/>
            <person name="Wang D."/>
            <person name="Huang X."/>
            <person name="Wang R."/>
            <person name="Lv J."/>
            <person name="Li Y."/>
            <person name="Zhang Z."/>
            <person name="Liu B."/>
            <person name="Lu W."/>
            <person name="Hui Y."/>
            <person name="Liang J."/>
            <person name="Zhou Z."/>
            <person name="Hou R."/>
            <person name="Li X."/>
            <person name="Liu Y."/>
            <person name="Li H."/>
            <person name="Ning X."/>
            <person name="Lin Y."/>
            <person name="Zhao L."/>
            <person name="Xing Q."/>
            <person name="Dou J."/>
            <person name="Li Y."/>
            <person name="Mao J."/>
            <person name="Guo H."/>
            <person name="Dou H."/>
            <person name="Li T."/>
            <person name="Mu C."/>
            <person name="Jiang W."/>
            <person name="Fu Q."/>
            <person name="Fu X."/>
            <person name="Miao Y."/>
            <person name="Liu J."/>
            <person name="Yu Q."/>
            <person name="Li R."/>
            <person name="Liao H."/>
            <person name="Li X."/>
            <person name="Kong Y."/>
            <person name="Jiang Z."/>
            <person name="Chourrout D."/>
            <person name="Li R."/>
            <person name="Bao Z."/>
        </authorList>
    </citation>
    <scope>NUCLEOTIDE SEQUENCE [LARGE SCALE GENOMIC DNA]</scope>
    <source>
        <strain evidence="2 3">PY_sf001</strain>
    </source>
</reference>
<gene>
    <name evidence="2" type="ORF">KP79_PYT01650</name>
</gene>
<organism evidence="2 3">
    <name type="scientific">Mizuhopecten yessoensis</name>
    <name type="common">Japanese scallop</name>
    <name type="synonym">Patinopecten yessoensis</name>
    <dbReference type="NCBI Taxonomy" id="6573"/>
    <lineage>
        <taxon>Eukaryota</taxon>
        <taxon>Metazoa</taxon>
        <taxon>Spiralia</taxon>
        <taxon>Lophotrochozoa</taxon>
        <taxon>Mollusca</taxon>
        <taxon>Bivalvia</taxon>
        <taxon>Autobranchia</taxon>
        <taxon>Pteriomorphia</taxon>
        <taxon>Pectinida</taxon>
        <taxon>Pectinoidea</taxon>
        <taxon>Pectinidae</taxon>
        <taxon>Mizuhopecten</taxon>
    </lineage>
</organism>
<dbReference type="EMBL" id="NEDP02004653">
    <property type="protein sequence ID" value="OWF44881.1"/>
    <property type="molecule type" value="Genomic_DNA"/>
</dbReference>
<comment type="caution">
    <text evidence="2">The sequence shown here is derived from an EMBL/GenBank/DDBJ whole genome shotgun (WGS) entry which is preliminary data.</text>
</comment>
<dbReference type="AlphaFoldDB" id="A0A210Q818"/>
<dbReference type="Pfam" id="PF08487">
    <property type="entry name" value="VIT"/>
    <property type="match status" value="1"/>
</dbReference>